<comment type="caution">
    <text evidence="6">The sequence shown here is derived from an EMBL/GenBank/DDBJ whole genome shotgun (WGS) entry which is preliminary data.</text>
</comment>
<dbReference type="Gene3D" id="3.50.50.60">
    <property type="entry name" value="FAD/NAD(P)-binding domain"/>
    <property type="match status" value="1"/>
</dbReference>
<dbReference type="InterPro" id="IPR050641">
    <property type="entry name" value="RIFMO-like"/>
</dbReference>
<evidence type="ECO:0000256" key="2">
    <source>
        <dbReference type="ARBA" id="ARBA00022630"/>
    </source>
</evidence>
<dbReference type="RefSeq" id="WP_020866353.1">
    <property type="nucleotide sequence ID" value="NZ_CP085193.1"/>
</dbReference>
<dbReference type="PRINTS" id="PR00420">
    <property type="entry name" value="RNGMNOXGNASE"/>
</dbReference>
<dbReference type="eggNOG" id="COG0654">
    <property type="taxonomic scope" value="Bacteria"/>
</dbReference>
<evidence type="ECO:0000256" key="1">
    <source>
        <dbReference type="ARBA" id="ARBA00001974"/>
    </source>
</evidence>
<evidence type="ECO:0000256" key="4">
    <source>
        <dbReference type="SAM" id="MobiDB-lite"/>
    </source>
</evidence>
<dbReference type="Gene3D" id="3.30.70.2450">
    <property type="match status" value="1"/>
</dbReference>
<proteinExistence type="predicted"/>
<feature type="domain" description="FAD-binding" evidence="5">
    <location>
        <begin position="4"/>
        <end position="335"/>
    </location>
</feature>
<evidence type="ECO:0000256" key="3">
    <source>
        <dbReference type="ARBA" id="ARBA00022827"/>
    </source>
</evidence>
<dbReference type="PANTHER" id="PTHR43004">
    <property type="entry name" value="TRK SYSTEM POTASSIUM UPTAKE PROTEIN"/>
    <property type="match status" value="1"/>
</dbReference>
<keyword evidence="3" id="KW-0274">FAD</keyword>
<dbReference type="InterPro" id="IPR036188">
    <property type="entry name" value="FAD/NAD-bd_sf"/>
</dbReference>
<protein>
    <recommendedName>
        <fullName evidence="5">FAD-binding domain-containing protein</fullName>
    </recommendedName>
</protein>
<sequence length="540" mass="56979">MVNDVVVVGAGPVGLLLAAELRLVGVDVTVIERAAARSPHSKALTLHPRSLEVLAMRGLAEPFVREGAPVPTGHYGGLPVRLDFSVLDTRFPYTLVLPQLRTEQLLEERLRALGGEIRWRHRALEVRQDADGAEVDVAGPDGTYTLRTAWVVGCDGAGSAVRTSAGIDFPGTGTTVTGFLGDVVLDAPPSVPSVDSEYGGFLIVPLADGHHRIAGSTRDSLTIPADRPLTFEELRGYVRQVAGTDFGMRAPRWLSRFGNAARQAARYRDGRVLLAGDAAHMHMPMGGQGLNVGLQDAFNLGWKLAAVCQGRAPDGLLDTYHAERHPVGTALLENTQAQTVLGATRTPDVQALRSVFGRLLAAHPAVNRQFAGELSALDVAYPADPAAGRLRACVISPAGRATPGTHARRVAETPTWLRHEDAPAPCDRTHQTPHADPTGDMTQALTGTRAPDLGLDGAPGPSLYPLLADGRFVLLHLGSGGDGPDAAAARAAAGAIAGSPDRIRAVTARPTTTHDGWAGRRTVLVRPDGHVAWDTALSTK</sequence>
<comment type="cofactor">
    <cofactor evidence="1">
        <name>FAD</name>
        <dbReference type="ChEBI" id="CHEBI:57692"/>
    </cofactor>
</comment>
<name>A0A0A0N3X8_STRRN</name>
<dbReference type="Pfam" id="PF01494">
    <property type="entry name" value="FAD_binding_3"/>
    <property type="match status" value="1"/>
</dbReference>
<keyword evidence="2" id="KW-0285">Flavoprotein</keyword>
<dbReference type="AlphaFoldDB" id="A0A0A0N3X8"/>
<reference evidence="6 7" key="1">
    <citation type="journal article" date="2018" name="J. Biol. Chem.">
        <title>Discovery of the actinoplanic acid pathway in Streptomyces rapamycinicus reveals a genetically conserved synergism with rapamycin.</title>
        <authorList>
            <person name="Mrak P."/>
            <person name="Krastel P."/>
            <person name="Pivk Lukancic P."/>
            <person name="Tao J."/>
            <person name="Pistorius D."/>
            <person name="Moore C.M."/>
        </authorList>
    </citation>
    <scope>NUCLEOTIDE SEQUENCE [LARGE SCALE GENOMIC DNA]</scope>
    <source>
        <strain evidence="6 7">NRRL 5491</strain>
    </source>
</reference>
<dbReference type="KEGG" id="src:M271_06640"/>
<dbReference type="STRING" id="1343740.M271_06640"/>
<dbReference type="EMBL" id="QYCY01000002">
    <property type="protein sequence ID" value="RLV74916.1"/>
    <property type="molecule type" value="Genomic_DNA"/>
</dbReference>
<dbReference type="Proteomes" id="UP000281594">
    <property type="component" value="Unassembled WGS sequence"/>
</dbReference>
<gene>
    <name evidence="6" type="ORF">D3C57_136860</name>
</gene>
<organism evidence="6 7">
    <name type="scientific">Streptomyces rapamycinicus (strain ATCC 29253 / DSM 41530 / NRRL 5491 / AYB-994)</name>
    <name type="common">Streptomyces hygroscopicus (strain ATCC 29253)</name>
    <dbReference type="NCBI Taxonomy" id="1343740"/>
    <lineage>
        <taxon>Bacteria</taxon>
        <taxon>Bacillati</taxon>
        <taxon>Actinomycetota</taxon>
        <taxon>Actinomycetes</taxon>
        <taxon>Kitasatosporales</taxon>
        <taxon>Streptomycetaceae</taxon>
        <taxon>Streptomyces</taxon>
        <taxon>Streptomyces violaceusniger group</taxon>
    </lineage>
</organism>
<dbReference type="Gene3D" id="3.40.30.120">
    <property type="match status" value="1"/>
</dbReference>
<dbReference type="GO" id="GO:0016709">
    <property type="term" value="F:oxidoreductase activity, acting on paired donors, with incorporation or reduction of molecular oxygen, NAD(P)H as one donor, and incorporation of one atom of oxygen"/>
    <property type="evidence" value="ECO:0007669"/>
    <property type="project" value="UniProtKB-ARBA"/>
</dbReference>
<accession>A0A0A0N3X8</accession>
<dbReference type="GO" id="GO:0071949">
    <property type="term" value="F:FAD binding"/>
    <property type="evidence" value="ECO:0007669"/>
    <property type="project" value="InterPro"/>
</dbReference>
<dbReference type="PANTHER" id="PTHR43004:SF19">
    <property type="entry name" value="BINDING MONOOXYGENASE, PUTATIVE (JCVI)-RELATED"/>
    <property type="match status" value="1"/>
</dbReference>
<dbReference type="SUPFAM" id="SSF51905">
    <property type="entry name" value="FAD/NAD(P)-binding domain"/>
    <property type="match status" value="1"/>
</dbReference>
<dbReference type="HOGENOM" id="CLU_009665_20_1_11"/>
<feature type="region of interest" description="Disordered" evidence="4">
    <location>
        <begin position="422"/>
        <end position="441"/>
    </location>
</feature>
<evidence type="ECO:0000313" key="7">
    <source>
        <dbReference type="Proteomes" id="UP000281594"/>
    </source>
</evidence>
<evidence type="ECO:0000259" key="5">
    <source>
        <dbReference type="Pfam" id="PF01494"/>
    </source>
</evidence>
<evidence type="ECO:0000313" key="6">
    <source>
        <dbReference type="EMBL" id="RLV74916.1"/>
    </source>
</evidence>
<dbReference type="InterPro" id="IPR002938">
    <property type="entry name" value="FAD-bd"/>
</dbReference>
<dbReference type="Pfam" id="PF21274">
    <property type="entry name" value="Rng_hyd_C"/>
    <property type="match status" value="1"/>
</dbReference>